<dbReference type="OrthoDB" id="7956186at2"/>
<feature type="region of interest" description="Disordered" evidence="1">
    <location>
        <begin position="379"/>
        <end position="398"/>
    </location>
</feature>
<keyword evidence="4" id="KW-1185">Reference proteome</keyword>
<dbReference type="GO" id="GO:0008270">
    <property type="term" value="F:zinc ion binding"/>
    <property type="evidence" value="ECO:0007669"/>
    <property type="project" value="InterPro"/>
</dbReference>
<feature type="domain" description="Peptidase M14" evidence="2">
    <location>
        <begin position="958"/>
        <end position="1049"/>
    </location>
</feature>
<reference evidence="4" key="1">
    <citation type="submission" date="2016-11" db="EMBL/GenBank/DDBJ databases">
        <authorList>
            <person name="Varghese N."/>
            <person name="Submissions S."/>
        </authorList>
    </citation>
    <scope>NUCLEOTIDE SEQUENCE [LARGE SCALE GENOMIC DNA]</scope>
    <source>
        <strain evidence="4">DSM 9756</strain>
    </source>
</reference>
<sequence>MDLLEQLFPERPDYKDTDGDGITDRVAARLVVPGRLDWSPFWAEAAHLACRWAFETVRLDESLVRFTKPRGPRPRLVLRLRPEPTREGPPSPRVQVVRRSPVEVVATGETREALTSFLRFLAVSDGLNLPVLPGSWRRLEWVSGPDPQLKVWTGSRQKEPWLIHKISRERTGLLDPFSMPPVKERAAQAGSFPDVLDLSRPGGIFEPVADDPRRRALRLAVELPSERLSPAVGRALCLALCRVSLEATEIELPFVHAGPVRHGGVVLEIREDAGSPEAEVRAAEDDRRRLVLRGDGAALQNALLRWLPRTVREPGPGEESMMSLREAVHRVHAVRRAWAPPVTTSSDPLGVPEDAAMAHCVSFPASPRKQKATNFSSLLGRDGAEEPKGPGAPGMEIPAKSAAPLIRESRWNPEDVRMERLMGRVPPGRGPLRGTVFVSKPPEVRRRLKERLEKILAAKGYEPSLEVYNAYKPGLCWLLEKVMPALRDMARSDATRAEAVELSFAPFRGAQGAMEMRTRWLQEIYPGPDLLAQALGWDPARVHIRQDTRQETAYRVRAWNREGRVLLDEAFTPRWTSLSYYGRIPPSQTVHPTTAGVRLWNQDGMALDRSMPTDREVFWRIFGKRWLPALQRAMEARLKREDPERLRAFWEEIRIRVAVPESETLLGLDQERISPMEALHEDLYFTLLEFHKDFARRFVLPETVQLGQVMPVVAWKATGGRARARLTAKPLESCASTPEMIAFPVAQPLRAAEESPSFGQTLGDCLSVHGVPKPPFRGAEAPRLQKKTGLLSDEEGSSFSDTAPGACPETPKSATPGQTEACNSLEILDPRLRGDDGPSTEGSAAPFPRPEDPAGGPAVSRVRFGKRFWDVGISLPGPPTTTVAQNLSETLRNAGCEVVSTAAGEVVCRFPAPRAGRKTTREAEPEKLPPPTDRVLRAREVTGWVRKLASFPVMRAWKPARSFQGRSIRALEAFLPAGSGHVSMARLRLFKPTILFNARHHANEVSSTEAALLSAWRVAATDPGRALLKRVNLTWIPMENADGVAAFETLHPTAPGHKLHAARYNALGCEFYSDYFAERPRFPEALVKRRVWERWLPELILDGHGVPSHEWEQPFSGYAPGMFAEHWIPRSFLYVYLPFLDDPDDPRHGWVRRLGEIIRRRVGEDSDLSRRNREIRDRYRRYAENWEPDVFPPAGEGPVALLPPVPRVAHLNYCVQRPDVTRLEVVTEVVDEVAEGAWLDLCVRGHLVVLEALTEFLQAEGKKAIKTVTVSGRTVRFSWRRR</sequence>
<dbReference type="STRING" id="1121391.SAMN02745206_01257"/>
<dbReference type="EMBL" id="FQVB01000010">
    <property type="protein sequence ID" value="SHF05058.1"/>
    <property type="molecule type" value="Genomic_DNA"/>
</dbReference>
<dbReference type="CDD" id="cd06232">
    <property type="entry name" value="M14-like"/>
    <property type="match status" value="1"/>
</dbReference>
<dbReference type="Proteomes" id="UP000184076">
    <property type="component" value="Unassembled WGS sequence"/>
</dbReference>
<keyword evidence="3" id="KW-0121">Carboxypeptidase</keyword>
<dbReference type="SUPFAM" id="SSF53187">
    <property type="entry name" value="Zn-dependent exopeptidases"/>
    <property type="match status" value="1"/>
</dbReference>
<gene>
    <name evidence="3" type="ORF">SAMN02745206_01257</name>
</gene>
<proteinExistence type="predicted"/>
<dbReference type="InterPro" id="IPR000834">
    <property type="entry name" value="Peptidase_M14"/>
</dbReference>
<dbReference type="Gene3D" id="3.40.630.10">
    <property type="entry name" value="Zn peptidases"/>
    <property type="match status" value="1"/>
</dbReference>
<keyword evidence="3" id="KW-0645">Protease</keyword>
<evidence type="ECO:0000313" key="4">
    <source>
        <dbReference type="Proteomes" id="UP000184076"/>
    </source>
</evidence>
<dbReference type="Pfam" id="PF00246">
    <property type="entry name" value="Peptidase_M14"/>
    <property type="match status" value="1"/>
</dbReference>
<evidence type="ECO:0000259" key="2">
    <source>
        <dbReference type="Pfam" id="PF00246"/>
    </source>
</evidence>
<dbReference type="GO" id="GO:0006508">
    <property type="term" value="P:proteolysis"/>
    <property type="evidence" value="ECO:0007669"/>
    <property type="project" value="InterPro"/>
</dbReference>
<evidence type="ECO:0000256" key="1">
    <source>
        <dbReference type="SAM" id="MobiDB-lite"/>
    </source>
</evidence>
<evidence type="ECO:0000313" key="3">
    <source>
        <dbReference type="EMBL" id="SHF05058.1"/>
    </source>
</evidence>
<name>A0A1M4YHC8_9BACT</name>
<keyword evidence="3" id="KW-0378">Hydrolase</keyword>
<dbReference type="RefSeq" id="WP_073038015.1">
    <property type="nucleotide sequence ID" value="NZ_FQVB01000010.1"/>
</dbReference>
<accession>A0A1M4YHC8</accession>
<dbReference type="GO" id="GO:0004181">
    <property type="term" value="F:metallocarboxypeptidase activity"/>
    <property type="evidence" value="ECO:0007669"/>
    <property type="project" value="InterPro"/>
</dbReference>
<protein>
    <submittedName>
        <fullName evidence="3">Zinc carboxypeptidase</fullName>
    </submittedName>
</protein>
<feature type="compositionally biased region" description="Polar residues" evidence="1">
    <location>
        <begin position="812"/>
        <end position="822"/>
    </location>
</feature>
<organism evidence="3 4">
    <name type="scientific">Desulfacinum infernum DSM 9756</name>
    <dbReference type="NCBI Taxonomy" id="1121391"/>
    <lineage>
        <taxon>Bacteria</taxon>
        <taxon>Pseudomonadati</taxon>
        <taxon>Thermodesulfobacteriota</taxon>
        <taxon>Syntrophobacteria</taxon>
        <taxon>Syntrophobacterales</taxon>
        <taxon>Syntrophobacteraceae</taxon>
        <taxon>Desulfacinum</taxon>
    </lineage>
</organism>
<feature type="region of interest" description="Disordered" evidence="1">
    <location>
        <begin position="790"/>
        <end position="859"/>
    </location>
</feature>